<reference evidence="1 2" key="1">
    <citation type="submission" date="2019-07" db="EMBL/GenBank/DDBJ databases">
        <title>Genomes of sea-ice associated Colwellia species.</title>
        <authorList>
            <person name="Bowman J.P."/>
        </authorList>
    </citation>
    <scope>NUCLEOTIDE SEQUENCE [LARGE SCALE GENOMIC DNA]</scope>
    <source>
        <strain evidence="1 2">ACAM 459</strain>
    </source>
</reference>
<dbReference type="OrthoDB" id="5918584at2"/>
<evidence type="ECO:0000313" key="2">
    <source>
        <dbReference type="Proteomes" id="UP000321822"/>
    </source>
</evidence>
<gene>
    <name evidence="1" type="ORF">ESZ36_10610</name>
</gene>
<protein>
    <submittedName>
        <fullName evidence="1">Uncharacterized protein</fullName>
    </submittedName>
</protein>
<name>A0A5C6QG83_9GAMM</name>
<proteinExistence type="predicted"/>
<accession>A0A5C6QG83</accession>
<dbReference type="Proteomes" id="UP000321822">
    <property type="component" value="Unassembled WGS sequence"/>
</dbReference>
<sequence length="75" mass="8251">MNNFTISRINTSLGIFRIAGFWCNENENACKIDITSIEIMGTDGWVLLNHASDDVISLIAELTPTLSAHLLVKST</sequence>
<organism evidence="1 2">
    <name type="scientific">Colwellia demingiae</name>
    <dbReference type="NCBI Taxonomy" id="89401"/>
    <lineage>
        <taxon>Bacteria</taxon>
        <taxon>Pseudomonadati</taxon>
        <taxon>Pseudomonadota</taxon>
        <taxon>Gammaproteobacteria</taxon>
        <taxon>Alteromonadales</taxon>
        <taxon>Colwelliaceae</taxon>
        <taxon>Colwellia</taxon>
    </lineage>
</organism>
<evidence type="ECO:0000313" key="1">
    <source>
        <dbReference type="EMBL" id="TWX67763.1"/>
    </source>
</evidence>
<comment type="caution">
    <text evidence="1">The sequence shown here is derived from an EMBL/GenBank/DDBJ whole genome shotgun (WGS) entry which is preliminary data.</text>
</comment>
<dbReference type="AlphaFoldDB" id="A0A5C6QG83"/>
<dbReference type="EMBL" id="VOLT01000005">
    <property type="protein sequence ID" value="TWX67763.1"/>
    <property type="molecule type" value="Genomic_DNA"/>
</dbReference>
<dbReference type="RefSeq" id="WP_146787477.1">
    <property type="nucleotide sequence ID" value="NZ_VOLT01000005.1"/>
</dbReference>
<keyword evidence="2" id="KW-1185">Reference proteome</keyword>